<dbReference type="RefSeq" id="WP_096699312.1">
    <property type="nucleotide sequence ID" value="NZ_CP023483.1"/>
</dbReference>
<gene>
    <name evidence="1" type="ORF">CNY62_02620</name>
</gene>
<dbReference type="KEGG" id="bths:CNY62_02620"/>
<accession>A0A291BW16</accession>
<sequence length="76" mass="8839">MKLQELNKQVEILITEEAQRHFTIALKEAKTVGDLYKYKRTLAKQHERYDFTSGVNAAISRECTSLIHNFVSEIKI</sequence>
<proteinExistence type="predicted"/>
<dbReference type="AlphaFoldDB" id="A0A291BW16"/>
<reference evidence="1 2" key="1">
    <citation type="submission" date="2017-09" db="EMBL/GenBank/DDBJ databases">
        <title>Complete Genome Sequences of Two Strains of the Meat Spoilage Bacterium Brochothrix thermosphacta Isolated from Ground Chicken.</title>
        <authorList>
            <person name="Paoli G.C."/>
            <person name="Wijey C."/>
            <person name="Chen C.-Y."/>
            <person name="Nguyen L."/>
            <person name="Yan X."/>
            <person name="Irwin P.L."/>
        </authorList>
    </citation>
    <scope>NUCLEOTIDE SEQUENCE [LARGE SCALE GENOMIC DNA]</scope>
    <source>
        <strain evidence="1 2">BI</strain>
    </source>
</reference>
<protein>
    <submittedName>
        <fullName evidence="1">Uncharacterized protein</fullName>
    </submittedName>
</protein>
<dbReference type="EMBL" id="CP023483">
    <property type="protein sequence ID" value="ATF25373.1"/>
    <property type="molecule type" value="Genomic_DNA"/>
</dbReference>
<organism evidence="1 2">
    <name type="scientific">Brochothrix thermosphacta</name>
    <name type="common">Microbacterium thermosphactum</name>
    <dbReference type="NCBI Taxonomy" id="2756"/>
    <lineage>
        <taxon>Bacteria</taxon>
        <taxon>Bacillati</taxon>
        <taxon>Bacillota</taxon>
        <taxon>Bacilli</taxon>
        <taxon>Bacillales</taxon>
        <taxon>Listeriaceae</taxon>
        <taxon>Brochothrix</taxon>
    </lineage>
</organism>
<evidence type="ECO:0000313" key="2">
    <source>
        <dbReference type="Proteomes" id="UP000243591"/>
    </source>
</evidence>
<keyword evidence="2" id="KW-1185">Reference proteome</keyword>
<dbReference type="Proteomes" id="UP000243591">
    <property type="component" value="Chromosome"/>
</dbReference>
<name>A0A291BW16_BROTH</name>
<evidence type="ECO:0000313" key="1">
    <source>
        <dbReference type="EMBL" id="ATF25373.1"/>
    </source>
</evidence>